<dbReference type="Proteomes" id="UP001589774">
    <property type="component" value="Unassembled WGS sequence"/>
</dbReference>
<organism evidence="1 2">
    <name type="scientific">Olivibacter oleidegradans</name>
    <dbReference type="NCBI Taxonomy" id="760123"/>
    <lineage>
        <taxon>Bacteria</taxon>
        <taxon>Pseudomonadati</taxon>
        <taxon>Bacteroidota</taxon>
        <taxon>Sphingobacteriia</taxon>
        <taxon>Sphingobacteriales</taxon>
        <taxon>Sphingobacteriaceae</taxon>
        <taxon>Olivibacter</taxon>
    </lineage>
</organism>
<accession>A0ABV6HMX5</accession>
<sequence length="122" mass="13618">MIPPIKINFNIVSKNGTDLFFSPDAPFQSDSLQIYQLRGITLPYPVSIEGEDHKYFSFNAHGTDRDTCYFRISEADIDTLIYVASPDLPSECPGMKLDTVYYNGLVSSPNQATGTFQLIKSP</sequence>
<gene>
    <name evidence="1" type="ORF">ACFFI0_16615</name>
</gene>
<protein>
    <submittedName>
        <fullName evidence="1">Uncharacterized protein</fullName>
    </submittedName>
</protein>
<comment type="caution">
    <text evidence="1">The sequence shown here is derived from an EMBL/GenBank/DDBJ whole genome shotgun (WGS) entry which is preliminary data.</text>
</comment>
<evidence type="ECO:0000313" key="2">
    <source>
        <dbReference type="Proteomes" id="UP001589774"/>
    </source>
</evidence>
<dbReference type="EMBL" id="JBHLWO010000002">
    <property type="protein sequence ID" value="MFC0319949.1"/>
    <property type="molecule type" value="Genomic_DNA"/>
</dbReference>
<proteinExistence type="predicted"/>
<reference evidence="1 2" key="1">
    <citation type="submission" date="2024-09" db="EMBL/GenBank/DDBJ databases">
        <authorList>
            <person name="Sun Q."/>
            <person name="Mori K."/>
        </authorList>
    </citation>
    <scope>NUCLEOTIDE SEQUENCE [LARGE SCALE GENOMIC DNA]</scope>
    <source>
        <strain evidence="1 2">CCM 7765</strain>
    </source>
</reference>
<evidence type="ECO:0000313" key="1">
    <source>
        <dbReference type="EMBL" id="MFC0319949.1"/>
    </source>
</evidence>
<dbReference type="RefSeq" id="WP_130855433.1">
    <property type="nucleotide sequence ID" value="NZ_JBHLWO010000002.1"/>
</dbReference>
<keyword evidence="2" id="KW-1185">Reference proteome</keyword>
<name>A0ABV6HMX5_9SPHI</name>